<protein>
    <submittedName>
        <fullName evidence="3">NUDIX domain-containing protein</fullName>
    </submittedName>
</protein>
<organism evidence="3 4">
    <name type="scientific">Flammeovirga kamogawensis</name>
    <dbReference type="NCBI Taxonomy" id="373891"/>
    <lineage>
        <taxon>Bacteria</taxon>
        <taxon>Pseudomonadati</taxon>
        <taxon>Bacteroidota</taxon>
        <taxon>Cytophagia</taxon>
        <taxon>Cytophagales</taxon>
        <taxon>Flammeovirgaceae</taxon>
        <taxon>Flammeovirga</taxon>
    </lineage>
</organism>
<dbReference type="PANTHER" id="PTHR43736:SF1">
    <property type="entry name" value="DIHYDRONEOPTERIN TRIPHOSPHATE DIPHOSPHATASE"/>
    <property type="match status" value="1"/>
</dbReference>
<dbReference type="PROSITE" id="PS00893">
    <property type="entry name" value="NUDIX_BOX"/>
    <property type="match status" value="1"/>
</dbReference>
<keyword evidence="1" id="KW-0378">Hydrolase</keyword>
<evidence type="ECO:0000256" key="1">
    <source>
        <dbReference type="ARBA" id="ARBA00022801"/>
    </source>
</evidence>
<dbReference type="PROSITE" id="PS51462">
    <property type="entry name" value="NUDIX"/>
    <property type="match status" value="1"/>
</dbReference>
<dbReference type="Proteomes" id="UP000682802">
    <property type="component" value="Chromosome 1"/>
</dbReference>
<dbReference type="InterPro" id="IPR000086">
    <property type="entry name" value="NUDIX_hydrolase_dom"/>
</dbReference>
<dbReference type="SUPFAM" id="SSF55811">
    <property type="entry name" value="Nudix"/>
    <property type="match status" value="1"/>
</dbReference>
<dbReference type="EMBL" id="CP076128">
    <property type="protein sequence ID" value="QWG07855.1"/>
    <property type="molecule type" value="Genomic_DNA"/>
</dbReference>
<evidence type="ECO:0000259" key="2">
    <source>
        <dbReference type="PROSITE" id="PS51462"/>
    </source>
</evidence>
<keyword evidence="4" id="KW-1185">Reference proteome</keyword>
<dbReference type="RefSeq" id="WP_144075238.1">
    <property type="nucleotide sequence ID" value="NZ_CP076128.1"/>
</dbReference>
<dbReference type="InterPro" id="IPR015797">
    <property type="entry name" value="NUDIX_hydrolase-like_dom_sf"/>
</dbReference>
<reference evidence="3 4" key="1">
    <citation type="submission" date="2021-05" db="EMBL/GenBank/DDBJ databases">
        <title>Comparative genomic studies on the polysaccharide-degrading batcterial strains of the Flammeovirga genus.</title>
        <authorList>
            <person name="Zewei F."/>
            <person name="Zheng Z."/>
            <person name="Yu L."/>
            <person name="Ruyue G."/>
            <person name="Yanhong M."/>
            <person name="Yuanyuan C."/>
            <person name="Jingyan G."/>
            <person name="Wenjun H."/>
        </authorList>
    </citation>
    <scope>NUCLEOTIDE SEQUENCE [LARGE SCALE GENOMIC DNA]</scope>
    <source>
        <strain evidence="3 4">YS10</strain>
    </source>
</reference>
<feature type="domain" description="Nudix hydrolase" evidence="2">
    <location>
        <begin position="37"/>
        <end position="170"/>
    </location>
</feature>
<gene>
    <name evidence="3" type="ORF">KM029_02630</name>
</gene>
<evidence type="ECO:0000313" key="3">
    <source>
        <dbReference type="EMBL" id="QWG07855.1"/>
    </source>
</evidence>
<dbReference type="Gene3D" id="3.90.79.10">
    <property type="entry name" value="Nucleoside Triphosphate Pyrophosphohydrolase"/>
    <property type="match status" value="1"/>
</dbReference>
<dbReference type="CDD" id="cd04681">
    <property type="entry name" value="NUDIX_Hydrolase"/>
    <property type="match status" value="1"/>
</dbReference>
<sequence>MHVLNKFKYCPQCGDKNIAFEKKHFVCGNCNFDFYINSSGAVAGLITDENGNLLLTRRKFDPFKNTLDLPGGFIDINEKAEDALVREIKEELNLEITELNFFGSFPNTYTFKDIDYYTVDLTFECKVRTFATLQANDDVSEVEFIPLKKIDTTEIGLSSIKTIVSTYIKKSLSS</sequence>
<evidence type="ECO:0000313" key="4">
    <source>
        <dbReference type="Proteomes" id="UP000682802"/>
    </source>
</evidence>
<dbReference type="Pfam" id="PF00293">
    <property type="entry name" value="NUDIX"/>
    <property type="match status" value="1"/>
</dbReference>
<name>A0ABX8GW71_9BACT</name>
<dbReference type="InterPro" id="IPR020084">
    <property type="entry name" value="NUDIX_hydrolase_CS"/>
</dbReference>
<proteinExistence type="predicted"/>
<dbReference type="PANTHER" id="PTHR43736">
    <property type="entry name" value="ADP-RIBOSE PYROPHOSPHATASE"/>
    <property type="match status" value="1"/>
</dbReference>
<accession>A0ABX8GW71</accession>